<organism evidence="1 2">
    <name type="scientific">Shewanella atlantica</name>
    <dbReference type="NCBI Taxonomy" id="271099"/>
    <lineage>
        <taxon>Bacteria</taxon>
        <taxon>Pseudomonadati</taxon>
        <taxon>Pseudomonadota</taxon>
        <taxon>Gammaproteobacteria</taxon>
        <taxon>Alteromonadales</taxon>
        <taxon>Shewanellaceae</taxon>
        <taxon>Shewanella</taxon>
    </lineage>
</organism>
<evidence type="ECO:0000313" key="2">
    <source>
        <dbReference type="Proteomes" id="UP000282060"/>
    </source>
</evidence>
<dbReference type="AlphaFoldDB" id="A0A431WG81"/>
<name>A0A431WG81_9GAMM</name>
<dbReference type="OrthoDB" id="9811423at2"/>
<proteinExistence type="predicted"/>
<dbReference type="PANTHER" id="PTHR35175">
    <property type="entry name" value="DUF1289 DOMAIN-CONTAINING PROTEIN"/>
    <property type="match status" value="1"/>
</dbReference>
<accession>A0A431WG81</accession>
<comment type="caution">
    <text evidence="1">The sequence shown here is derived from an EMBL/GenBank/DDBJ whole genome shotgun (WGS) entry which is preliminary data.</text>
</comment>
<evidence type="ECO:0000313" key="1">
    <source>
        <dbReference type="EMBL" id="RTR34378.1"/>
    </source>
</evidence>
<dbReference type="Proteomes" id="UP000282060">
    <property type="component" value="Unassembled WGS sequence"/>
</dbReference>
<dbReference type="RefSeq" id="WP_126503558.1">
    <property type="nucleotide sequence ID" value="NZ_RXNV01000001.1"/>
</dbReference>
<dbReference type="PANTHER" id="PTHR35175:SF2">
    <property type="entry name" value="DUF1289 DOMAIN-CONTAINING PROTEIN"/>
    <property type="match status" value="1"/>
</dbReference>
<keyword evidence="2" id="KW-1185">Reference proteome</keyword>
<reference evidence="1 2" key="1">
    <citation type="submission" date="2018-12" db="EMBL/GenBank/DDBJ databases">
        <authorList>
            <person name="Yu L."/>
        </authorList>
    </citation>
    <scope>NUCLEOTIDE SEQUENCE [LARGE SCALE GENOMIC DNA]</scope>
    <source>
        <strain evidence="1 2">HAW-EB5</strain>
    </source>
</reference>
<sequence>MIQSPCVAKCGVNEDDICMGCYRNIDEIVGWSKADDAFKAQVWKKIPGRKAELGKGVNSEKISKDRWQEVAARLKEEALVAG</sequence>
<dbReference type="InterPro" id="IPR010710">
    <property type="entry name" value="DUF1289"/>
</dbReference>
<dbReference type="EMBL" id="RXNV01000001">
    <property type="protein sequence ID" value="RTR34378.1"/>
    <property type="molecule type" value="Genomic_DNA"/>
</dbReference>
<protein>
    <submittedName>
        <fullName evidence="1">DUF1289 domain-containing protein</fullName>
    </submittedName>
</protein>
<dbReference type="Pfam" id="PF06945">
    <property type="entry name" value="DUF1289"/>
    <property type="match status" value="1"/>
</dbReference>
<gene>
    <name evidence="1" type="ORF">EKG39_01495</name>
</gene>